<feature type="binding site" evidence="5">
    <location>
        <position position="618"/>
    </location>
    <ligand>
        <name>Zn(2+)</name>
        <dbReference type="ChEBI" id="CHEBI:29105"/>
        <label>1</label>
    </ligand>
</feature>
<feature type="transmembrane region" description="Helical" evidence="8">
    <location>
        <begin position="234"/>
        <end position="253"/>
    </location>
</feature>
<dbReference type="PROSITE" id="PS51845">
    <property type="entry name" value="PDEASE_I_2"/>
    <property type="match status" value="1"/>
</dbReference>
<name>A0A086J7M5_TOXGO</name>
<evidence type="ECO:0000256" key="5">
    <source>
        <dbReference type="PIRSR" id="PIRSR623088-3"/>
    </source>
</evidence>
<evidence type="ECO:0000313" key="10">
    <source>
        <dbReference type="EMBL" id="KFG28143.1"/>
    </source>
</evidence>
<evidence type="ECO:0000256" key="6">
    <source>
        <dbReference type="RuleBase" id="RU363067"/>
    </source>
</evidence>
<dbReference type="CDD" id="cd00077">
    <property type="entry name" value="HDc"/>
    <property type="match status" value="1"/>
</dbReference>
<dbReference type="PRINTS" id="PR00387">
    <property type="entry name" value="PDIESTERASE1"/>
</dbReference>
<feature type="binding site" evidence="5">
    <location>
        <position position="655"/>
    </location>
    <ligand>
        <name>Zn(2+)</name>
        <dbReference type="ChEBI" id="CHEBI:29105"/>
        <label>2</label>
    </ligand>
</feature>
<dbReference type="GO" id="GO:0007165">
    <property type="term" value="P:signal transduction"/>
    <property type="evidence" value="ECO:0007669"/>
    <property type="project" value="InterPro"/>
</dbReference>
<sequence length="1065" mass="119915">MKPCRTHRGSSESTARGMPISTLLAEPPLECSTTELDPLPSFDRGQESFASGHRGNLFRRFILKCPTPLKQFLKNTAQDLRAGETDFAEIYRKSVATPEGDCQFVKWNSAKTKDHPWRKTVGFSVDFRSPLRFFLLRFEDPQTEKEYALVCNHLCIVRFIFQLLIHHAVIMPILYGVFSFTGTHQDFRVFFPSLETFYSVYFALSVSLGLSLAFLLAFSGIFGPLGSWVRRRALSISYIYTFLMVTGYCMPFASLGRSFPTPRKAIKLASEERPAEWHATEPLNASLVNTLLGTERIFVDTTLFSAYLFFSSILWLDLLAPSLVRLTAFLHIWIPSAFASLFVTAYIYSHYVNPSTLVTAICLLYSLSLWSYAGRYATELQHRIVFLNWRNSRERLWKLIEESPQPPNNSSAVDGMMVHLHQMNRMIKQLMLQSGVEGAEAQLEKMGILVNELEDTLRRNSDIYSVELQGGDPFSRNFMELHMRLPPIRVERRNLEGSSDREHMFSTDSKPDFLSYSGNSLAGSPGGCEAHSELSQVDKTLYTVASKNWQDLVDHVGVAWNFDLLEVEEETGHALSLTGFVLLNGVVADWGCPPSRLTNFLLSCEAQHQANPYHNQRHAAMVAHATAWLANTVGALNKCDSVERATLYVAALCHDLGHPGRTNQFFVSSHDPLAIVYNDISCLENLHCCLCFRTLQKEENNVFYYVDNEQFRFVRSKLIEAILATDMKQHFETISRFRLRTSADDFDVAKHVDDRWAVLKMFVKMADISHVALPWDMHFRLSCDIVEEFYQQGDEELRRGMPLSQLCDRSKHNEMPKSQEGFIEFLAKPLVGVLIEGDSTGTIKTEVSEQMERNLLRWKQMVADQVVVPLRPLGPRTQVRTFTASAVRRLAGVESVQAAPTISQSVIKWPETTGRQCGKNSVEVERGVNHTIGSQSVTAIESTDPYPTRRPWGAGFLAKGLTSGKKWTGIAAARPAAPLADTEEVASQRKHRSEGTDTLNWGSLPPGATRKEAGPILFTQDAETTEVMSRENSRRMVCRYNSSSETSYGSDGNTPCGGEANTLES</sequence>
<dbReference type="PANTHER" id="PTHR11347">
    <property type="entry name" value="CYCLIC NUCLEOTIDE PHOSPHODIESTERASE"/>
    <property type="match status" value="1"/>
</dbReference>
<dbReference type="OrthoDB" id="546632at2759"/>
<feature type="binding site" evidence="4">
    <location>
        <position position="655"/>
    </location>
    <ligand>
        <name>AMP</name>
        <dbReference type="ChEBI" id="CHEBI:456215"/>
    </ligand>
</feature>
<reference evidence="10 11" key="1">
    <citation type="submission" date="2014-03" db="EMBL/GenBank/DDBJ databases">
        <authorList>
            <person name="Sibley D."/>
            <person name="Venepally P."/>
            <person name="Karamycheva S."/>
            <person name="Hadjithomas M."/>
            <person name="Khan A."/>
            <person name="Brunk B."/>
            <person name="Roos D."/>
            <person name="Caler E."/>
            <person name="Lorenzi H."/>
        </authorList>
    </citation>
    <scope>NUCLEOTIDE SEQUENCE [LARGE SCALE GENOMIC DNA]</scope>
    <source>
        <strain evidence="11">p89</strain>
    </source>
</reference>
<dbReference type="Pfam" id="PF00233">
    <property type="entry name" value="PDEase_I"/>
    <property type="match status" value="1"/>
</dbReference>
<evidence type="ECO:0000259" key="9">
    <source>
        <dbReference type="PROSITE" id="PS51845"/>
    </source>
</evidence>
<evidence type="ECO:0000256" key="8">
    <source>
        <dbReference type="SAM" id="Phobius"/>
    </source>
</evidence>
<feature type="region of interest" description="Disordered" evidence="7">
    <location>
        <begin position="1"/>
        <end position="22"/>
    </location>
</feature>
<proteinExistence type="inferred from homology"/>
<protein>
    <recommendedName>
        <fullName evidence="6">Phosphodiesterase</fullName>
        <ecNumber evidence="6">3.1.4.-</ecNumber>
    </recommendedName>
</protein>
<dbReference type="GO" id="GO:0046872">
    <property type="term" value="F:metal ion binding"/>
    <property type="evidence" value="ECO:0007669"/>
    <property type="project" value="UniProtKB-KW"/>
</dbReference>
<comment type="cofactor">
    <cofactor evidence="6">
        <name>a divalent metal cation</name>
        <dbReference type="ChEBI" id="CHEBI:60240"/>
    </cofactor>
    <text evidence="6">Binds 2 divalent metal cations per subunit. Site 1 may preferentially bind zinc ions, while site 2 has a preference for magnesium and/or manganese ions.</text>
</comment>
<dbReference type="EMBL" id="AEYI02002480">
    <property type="protein sequence ID" value="KFG28143.1"/>
    <property type="molecule type" value="Genomic_DNA"/>
</dbReference>
<dbReference type="InterPro" id="IPR023174">
    <property type="entry name" value="PDEase_CS"/>
</dbReference>
<organism evidence="10 11">
    <name type="scientific">Toxoplasma gondii p89</name>
    <dbReference type="NCBI Taxonomy" id="943119"/>
    <lineage>
        <taxon>Eukaryota</taxon>
        <taxon>Sar</taxon>
        <taxon>Alveolata</taxon>
        <taxon>Apicomplexa</taxon>
        <taxon>Conoidasida</taxon>
        <taxon>Coccidia</taxon>
        <taxon>Eucoccidiorida</taxon>
        <taxon>Eimeriorina</taxon>
        <taxon>Sarcocystidae</taxon>
        <taxon>Toxoplasma</taxon>
    </lineage>
</organism>
<comment type="caution">
    <text evidence="10">The sequence shown here is derived from an EMBL/GenBank/DDBJ whole genome shotgun (WGS) entry which is preliminary data.</text>
</comment>
<feature type="domain" description="PDEase" evidence="9">
    <location>
        <begin position="529"/>
        <end position="865"/>
    </location>
</feature>
<dbReference type="InterPro" id="IPR036971">
    <property type="entry name" value="PDEase_catalytic_dom_sf"/>
</dbReference>
<accession>A0A086J7M5</accession>
<dbReference type="SMART" id="SM00471">
    <property type="entry name" value="HDc"/>
    <property type="match status" value="1"/>
</dbReference>
<keyword evidence="2 6" id="KW-0378">Hydrolase</keyword>
<evidence type="ECO:0000256" key="2">
    <source>
        <dbReference type="ARBA" id="ARBA00022801"/>
    </source>
</evidence>
<feature type="binding site" evidence="4">
    <location>
        <begin position="614"/>
        <end position="618"/>
    </location>
    <ligand>
        <name>AMP</name>
        <dbReference type="ChEBI" id="CHEBI:456215"/>
    </ligand>
</feature>
<keyword evidence="1 5" id="KW-0479">Metal-binding</keyword>
<evidence type="ECO:0000256" key="1">
    <source>
        <dbReference type="ARBA" id="ARBA00022723"/>
    </source>
</evidence>
<feature type="transmembrane region" description="Helical" evidence="8">
    <location>
        <begin position="198"/>
        <end position="222"/>
    </location>
</feature>
<keyword evidence="8" id="KW-0812">Transmembrane</keyword>
<evidence type="ECO:0000256" key="3">
    <source>
        <dbReference type="PIRSR" id="PIRSR623088-1"/>
    </source>
</evidence>
<evidence type="ECO:0000256" key="7">
    <source>
        <dbReference type="SAM" id="MobiDB-lite"/>
    </source>
</evidence>
<dbReference type="InterPro" id="IPR002073">
    <property type="entry name" value="PDEase_catalytic_dom"/>
</dbReference>
<dbReference type="GO" id="GO:0004114">
    <property type="term" value="F:3',5'-cyclic-nucleotide phosphodiesterase activity"/>
    <property type="evidence" value="ECO:0007669"/>
    <property type="project" value="InterPro"/>
</dbReference>
<evidence type="ECO:0000256" key="4">
    <source>
        <dbReference type="PIRSR" id="PIRSR623088-2"/>
    </source>
</evidence>
<feature type="binding site" evidence="5">
    <location>
        <position position="767"/>
    </location>
    <ligand>
        <name>Zn(2+)</name>
        <dbReference type="ChEBI" id="CHEBI:29105"/>
        <label>1</label>
    </ligand>
</feature>
<feature type="binding site" evidence="4">
    <location>
        <position position="819"/>
    </location>
    <ligand>
        <name>AMP</name>
        <dbReference type="ChEBI" id="CHEBI:456215"/>
    </ligand>
</feature>
<dbReference type="InterPro" id="IPR003607">
    <property type="entry name" value="HD/PDEase_dom"/>
</dbReference>
<feature type="active site" description="Proton donor" evidence="3">
    <location>
        <position position="614"/>
    </location>
</feature>
<dbReference type="Gene3D" id="1.10.1300.10">
    <property type="entry name" value="3'5'-cyclic nucleotide phosphodiesterase, catalytic domain"/>
    <property type="match status" value="1"/>
</dbReference>
<feature type="transmembrane region" description="Helical" evidence="8">
    <location>
        <begin position="297"/>
        <end position="316"/>
    </location>
</feature>
<dbReference type="EC" id="3.1.4.-" evidence="6"/>
<dbReference type="VEuPathDB" id="ToxoDB:TGP89_266920"/>
<feature type="compositionally biased region" description="Polar residues" evidence="7">
    <location>
        <begin position="1042"/>
        <end position="1053"/>
    </location>
</feature>
<gene>
    <name evidence="10" type="ORF">TGP89_266920</name>
</gene>
<keyword evidence="8" id="KW-1133">Transmembrane helix</keyword>
<dbReference type="AlphaFoldDB" id="A0A086J7M5"/>
<feature type="region of interest" description="Disordered" evidence="7">
    <location>
        <begin position="977"/>
        <end position="1011"/>
    </location>
</feature>
<keyword evidence="8" id="KW-0472">Membrane</keyword>
<dbReference type="PROSITE" id="PS00126">
    <property type="entry name" value="PDEASE_I_1"/>
    <property type="match status" value="1"/>
</dbReference>
<dbReference type="SMR" id="A0A086J7M5"/>
<feature type="binding site" evidence="5">
    <location>
        <position position="654"/>
    </location>
    <ligand>
        <name>Zn(2+)</name>
        <dbReference type="ChEBI" id="CHEBI:29105"/>
        <label>1</label>
    </ligand>
</feature>
<dbReference type="Proteomes" id="UP000028828">
    <property type="component" value="Unassembled WGS sequence"/>
</dbReference>
<feature type="transmembrane region" description="Helical" evidence="8">
    <location>
        <begin position="155"/>
        <end position="178"/>
    </location>
</feature>
<feature type="binding site" evidence="4">
    <location>
        <position position="767"/>
    </location>
    <ligand>
        <name>AMP</name>
        <dbReference type="ChEBI" id="CHEBI:456215"/>
    </ligand>
</feature>
<dbReference type="SUPFAM" id="SSF109604">
    <property type="entry name" value="HD-domain/PDEase-like"/>
    <property type="match status" value="1"/>
</dbReference>
<feature type="region of interest" description="Disordered" evidence="7">
    <location>
        <begin position="1042"/>
        <end position="1065"/>
    </location>
</feature>
<feature type="binding site" evidence="5">
    <location>
        <position position="655"/>
    </location>
    <ligand>
        <name>Zn(2+)</name>
        <dbReference type="ChEBI" id="CHEBI:29105"/>
        <label>1</label>
    </ligand>
</feature>
<dbReference type="InterPro" id="IPR023088">
    <property type="entry name" value="PDEase"/>
</dbReference>
<comment type="similarity">
    <text evidence="6">Belongs to the cyclic nucleotide phosphodiesterase family.</text>
</comment>
<evidence type="ECO:0000313" key="11">
    <source>
        <dbReference type="Proteomes" id="UP000028828"/>
    </source>
</evidence>
<feature type="transmembrane region" description="Helical" evidence="8">
    <location>
        <begin position="328"/>
        <end position="348"/>
    </location>
</feature>